<dbReference type="EMBL" id="WWBZ02000016">
    <property type="protein sequence ID" value="KAF4309403.1"/>
    <property type="molecule type" value="Genomic_DNA"/>
</dbReference>
<accession>A0A8H4J7H7</accession>
<protein>
    <submittedName>
        <fullName evidence="2">Uncharacterized protein</fullName>
    </submittedName>
</protein>
<proteinExistence type="predicted"/>
<name>A0A8H4J7H7_9PEZI</name>
<dbReference type="PANTHER" id="PTHR42085:SF2">
    <property type="entry name" value="F-BOX DOMAIN-CONTAINING PROTEIN"/>
    <property type="match status" value="1"/>
</dbReference>
<evidence type="ECO:0000313" key="3">
    <source>
        <dbReference type="Proteomes" id="UP000572817"/>
    </source>
</evidence>
<dbReference type="PANTHER" id="PTHR42085">
    <property type="entry name" value="F-BOX DOMAIN-CONTAINING PROTEIN"/>
    <property type="match status" value="1"/>
</dbReference>
<dbReference type="Proteomes" id="UP000572817">
    <property type="component" value="Unassembled WGS sequence"/>
</dbReference>
<organism evidence="2 3">
    <name type="scientific">Botryosphaeria dothidea</name>
    <dbReference type="NCBI Taxonomy" id="55169"/>
    <lineage>
        <taxon>Eukaryota</taxon>
        <taxon>Fungi</taxon>
        <taxon>Dikarya</taxon>
        <taxon>Ascomycota</taxon>
        <taxon>Pezizomycotina</taxon>
        <taxon>Dothideomycetes</taxon>
        <taxon>Dothideomycetes incertae sedis</taxon>
        <taxon>Botryosphaeriales</taxon>
        <taxon>Botryosphaeriaceae</taxon>
        <taxon>Botryosphaeria</taxon>
    </lineage>
</organism>
<comment type="caution">
    <text evidence="2">The sequence shown here is derived from an EMBL/GenBank/DDBJ whole genome shotgun (WGS) entry which is preliminary data.</text>
</comment>
<reference evidence="2 3" key="1">
    <citation type="submission" date="2020-04" db="EMBL/GenBank/DDBJ databases">
        <title>Genome Assembly and Annotation of Botryosphaeria dothidea sdau 11-99, a Latent Pathogen of Apple Fruit Ring Rot in China.</title>
        <authorList>
            <person name="Yu C."/>
            <person name="Diao Y."/>
            <person name="Lu Q."/>
            <person name="Zhao J."/>
            <person name="Cui S."/>
            <person name="Peng C."/>
            <person name="He B."/>
            <person name="Liu H."/>
        </authorList>
    </citation>
    <scope>NUCLEOTIDE SEQUENCE [LARGE SCALE GENOMIC DNA]</scope>
    <source>
        <strain evidence="3">sdau11-99</strain>
        <strain evidence="2">Sdau11-99</strain>
    </source>
</reference>
<dbReference type="GO" id="GO:0003676">
    <property type="term" value="F:nucleic acid binding"/>
    <property type="evidence" value="ECO:0007669"/>
    <property type="project" value="InterPro"/>
</dbReference>
<dbReference type="OrthoDB" id="525520at2759"/>
<dbReference type="PROSITE" id="PS50159">
    <property type="entry name" value="RIBOSOMAL_S13_2"/>
    <property type="match status" value="1"/>
</dbReference>
<dbReference type="Gene3D" id="1.10.8.50">
    <property type="match status" value="1"/>
</dbReference>
<evidence type="ECO:0000313" key="2">
    <source>
        <dbReference type="EMBL" id="KAF4312348.1"/>
    </source>
</evidence>
<dbReference type="InterPro" id="IPR038883">
    <property type="entry name" value="AN11006-like"/>
</dbReference>
<gene>
    <name evidence="1" type="ORF">GTA08_BOTSDO02707</name>
    <name evidence="2" type="ORF">GTA08_BOTSDO12411</name>
</gene>
<dbReference type="SUPFAM" id="SSF46946">
    <property type="entry name" value="S13-like H2TH domain"/>
    <property type="match status" value="1"/>
</dbReference>
<dbReference type="EMBL" id="WWBZ02000007">
    <property type="protein sequence ID" value="KAF4312348.1"/>
    <property type="molecule type" value="Genomic_DNA"/>
</dbReference>
<dbReference type="AlphaFoldDB" id="A0A8H4J7H7"/>
<evidence type="ECO:0000313" key="1">
    <source>
        <dbReference type="EMBL" id="KAF4309403.1"/>
    </source>
</evidence>
<keyword evidence="3" id="KW-1185">Reference proteome</keyword>
<sequence>MVFLLGANFAETRFVKKALESFYGIGPNVSKHIMGRFHIHKRATVGELNNQQLLDLNSHLSTMKIENDLRRSIVDNIQRLRDMAPPLFAKLPPEVREQIYTHLLTYPGVLLCVTSGGLPTPYYNLHPSILPTCRRLALEALPILYGRNRFSVFHIPNLLRSRNAPPCFALSPRYFPLIRHLNVDIPDKFIDRWYRTAWGDEYESYMAMTAALVALAGPGLRHLQLSLVRNCALESYTSWGPYVAADSPLMRAIASDFLPGVRDAKGREGSRRFLLLVPCGPGSAAGGAEVQRAFDVLRADAPAVVHAVARNLGRLQKTARMNGVGLDESLLVRIKGEAKDGQGGLLEEARAEILVDVGSELGEVERREIALEVAYS</sequence>
<dbReference type="InterPro" id="IPR010979">
    <property type="entry name" value="Ribosomal_uS13-like_H2TH"/>
</dbReference>